<dbReference type="PANTHER" id="PTHR32182">
    <property type="entry name" value="DNA REPLICATION AND REPAIR PROTEIN RECF"/>
    <property type="match status" value="1"/>
</dbReference>
<feature type="compositionally biased region" description="Low complexity" evidence="5">
    <location>
        <begin position="410"/>
        <end position="424"/>
    </location>
</feature>
<keyword evidence="1" id="KW-0227">DNA damage</keyword>
<reference evidence="6" key="1">
    <citation type="submission" date="2024-05" db="EMBL/GenBank/DDBJ databases">
        <title>Herbiconiux sp. A18JL235.</title>
        <authorList>
            <person name="Zhang G."/>
        </authorList>
    </citation>
    <scope>NUCLEOTIDE SEQUENCE</scope>
    <source>
        <strain evidence="6">A18JL235</strain>
    </source>
</reference>
<dbReference type="EMBL" id="CP162511">
    <property type="protein sequence ID" value="XDI04198.1"/>
    <property type="molecule type" value="Genomic_DNA"/>
</dbReference>
<dbReference type="GO" id="GO:0005524">
    <property type="term" value="F:ATP binding"/>
    <property type="evidence" value="ECO:0007669"/>
    <property type="project" value="UniProtKB-KW"/>
</dbReference>
<keyword evidence="2" id="KW-0234">DNA repair</keyword>
<keyword evidence="4" id="KW-0175">Coiled coil</keyword>
<evidence type="ECO:0000256" key="5">
    <source>
        <dbReference type="SAM" id="MobiDB-lite"/>
    </source>
</evidence>
<keyword evidence="6" id="KW-0547">Nucleotide-binding</keyword>
<accession>A0AB39BDD9</accession>
<dbReference type="GO" id="GO:0009432">
    <property type="term" value="P:SOS response"/>
    <property type="evidence" value="ECO:0007669"/>
    <property type="project" value="UniProtKB-KW"/>
</dbReference>
<evidence type="ECO:0000313" key="6">
    <source>
        <dbReference type="EMBL" id="XDI04198.1"/>
    </source>
</evidence>
<feature type="coiled-coil region" evidence="4">
    <location>
        <begin position="343"/>
        <end position="392"/>
    </location>
</feature>
<keyword evidence="3" id="KW-0742">SOS response</keyword>
<feature type="coiled-coil region" evidence="4">
    <location>
        <begin position="754"/>
        <end position="788"/>
    </location>
</feature>
<proteinExistence type="predicted"/>
<evidence type="ECO:0000256" key="1">
    <source>
        <dbReference type="ARBA" id="ARBA00022763"/>
    </source>
</evidence>
<feature type="coiled-coil region" evidence="4">
    <location>
        <begin position="679"/>
        <end position="706"/>
    </location>
</feature>
<evidence type="ECO:0000256" key="2">
    <source>
        <dbReference type="ARBA" id="ARBA00023204"/>
    </source>
</evidence>
<dbReference type="AlphaFoldDB" id="A0AB39BDD9"/>
<feature type="region of interest" description="Disordered" evidence="5">
    <location>
        <begin position="407"/>
        <end position="443"/>
    </location>
</feature>
<protein>
    <submittedName>
        <fullName evidence="6">ATP-binding protein</fullName>
    </submittedName>
</protein>
<dbReference type="InterPro" id="IPR027417">
    <property type="entry name" value="P-loop_NTPase"/>
</dbReference>
<dbReference type="GO" id="GO:0006302">
    <property type="term" value="P:double-strand break repair"/>
    <property type="evidence" value="ECO:0007669"/>
    <property type="project" value="TreeGrafter"/>
</dbReference>
<dbReference type="Pfam" id="PF13555">
    <property type="entry name" value="AAA_29"/>
    <property type="match status" value="1"/>
</dbReference>
<name>A0AB39BDD9_9MICO</name>
<keyword evidence="6" id="KW-0067">ATP-binding</keyword>
<dbReference type="Gene3D" id="3.40.1140.10">
    <property type="match status" value="1"/>
</dbReference>
<dbReference type="Pfam" id="PF13558">
    <property type="entry name" value="SbcC_Walker_B"/>
    <property type="match status" value="1"/>
</dbReference>
<evidence type="ECO:0000256" key="4">
    <source>
        <dbReference type="SAM" id="Coils"/>
    </source>
</evidence>
<sequence length="1159" mass="126916">MTMLDTLFGLIPAASRGQQWLAEDLQLVNWGGYDGAHRIRFSPGATLLCGGSGSGKSTLMDANVALMMPHTTPFNGASNGAVVGRPRGHEQRNILSYGRGKIDETRTDEGTKLTVLRGDGTDTWTAVAMTWRDHDDSRFTAVRAWYIPAGARIVDETVKVRGTIQGAFDLSRLESAALQHFTDTAVRATGLDTLPTDREFSARLHAVLGIGAAGAGSKALSLLARIQAGQQITTVDDLYKRMVLEEPETLATADAVVAHFDGLESTRTRMLVARQQVRALEPIRGLRVRIEEAADRLRMLDALGRFTDPDALVTLWRAGRRLELLRDVEAELGTREREVVAVIREKQAVADAVEAEREGLEEVLRSAGGDRLETAHRELRALDRRLTAVQRDRARLDTALAPLAEELGLTARPGSPATGAGAAGESPVAGASTEPADGGTADDHGAALLALTAESFAALADRARRTLSDPRAKESAREAYVAAMSARNTAATARDRLKAELADAGSRTDSIPPRLHESRRLLAEAAGLRPENLPFVGELVEVRTEFEPWREAFNLALGGFARTLLIDVDDLPAFRTAIDSVRTPERLSYEGVHTGLPETTSLDPRTLPGRLDYRSTPFTGWLHDRLENQFAFVCVERASELAEHRQALTAAGQSTNGSRGAHGGHGRTNLLGFSNRAGLAQLAAELEAAEGRLAEATTAAARAAAALDTLDATHTVFEKVTDLSWDEVDVAGVEREQQRWQSIIDEVTSGNPEIAKLQSRITEAREKAARLREEIGGAKAEQQQLSERWADVTDEVDAAQSVLDRADDAGRTLTEAQAAYLDAQFAAPESTGPSARAVTLARFDAALDSASKRLTDEQLLAQQTLVEQREALRRTLVSFLDRWPNLNLLPDPDSSLGDFERILADLEASGLHELEREWRDSLLELSGNDLANLDAVLSRSLREIRERIEPINRIMHDLPFFDDEHRLQISPRENQSESRRRFRRELREVRALLDAASSDDEREQVYTRMAKLISRMRRTAPDFADLVDVRNHVRVSAERIRADTGQHVALYDHIGEKSGGESQELIAFIVGAALRYQLGDAGAERPRYAPVFLDEALIKADAHFTARAIGAWRGLGFQLVIGAPNDKYSAIEPHVDVEYDILKDTTGRSWAKPKVALPS</sequence>
<dbReference type="SUPFAM" id="SSF52540">
    <property type="entry name" value="P-loop containing nucleoside triphosphate hydrolases"/>
    <property type="match status" value="2"/>
</dbReference>
<dbReference type="PANTHER" id="PTHR32182:SF0">
    <property type="entry name" value="DNA REPLICATION AND REPAIR PROTEIN RECF"/>
    <property type="match status" value="1"/>
</dbReference>
<organism evidence="6">
    <name type="scientific">Herbiconiux sp. A18JL235</name>
    <dbReference type="NCBI Taxonomy" id="3152363"/>
    <lineage>
        <taxon>Bacteria</taxon>
        <taxon>Bacillati</taxon>
        <taxon>Actinomycetota</taxon>
        <taxon>Actinomycetes</taxon>
        <taxon>Micrococcales</taxon>
        <taxon>Microbacteriaceae</taxon>
        <taxon>Herbiconiux</taxon>
    </lineage>
</organism>
<dbReference type="GO" id="GO:0000731">
    <property type="term" value="P:DNA synthesis involved in DNA repair"/>
    <property type="evidence" value="ECO:0007669"/>
    <property type="project" value="TreeGrafter"/>
</dbReference>
<evidence type="ECO:0000256" key="3">
    <source>
        <dbReference type="ARBA" id="ARBA00023236"/>
    </source>
</evidence>
<dbReference type="RefSeq" id="WP_368496607.1">
    <property type="nucleotide sequence ID" value="NZ_CP162511.1"/>
</dbReference>
<gene>
    <name evidence="6" type="ORF">ABFY20_12665</name>
</gene>